<evidence type="ECO:0000313" key="5">
    <source>
        <dbReference type="Proteomes" id="UP000000600"/>
    </source>
</evidence>
<evidence type="ECO:0000259" key="3">
    <source>
        <dbReference type="PROSITE" id="PS50011"/>
    </source>
</evidence>
<dbReference type="KEGG" id="ptm:GSPATT00030142001"/>
<dbReference type="EMBL" id="CT868003">
    <property type="protein sequence ID" value="CAK59508.1"/>
    <property type="molecule type" value="Genomic_DNA"/>
</dbReference>
<organism evidence="4 5">
    <name type="scientific">Paramecium tetraurelia</name>
    <dbReference type="NCBI Taxonomy" id="5888"/>
    <lineage>
        <taxon>Eukaryota</taxon>
        <taxon>Sar</taxon>
        <taxon>Alveolata</taxon>
        <taxon>Ciliophora</taxon>
        <taxon>Intramacronucleata</taxon>
        <taxon>Oligohymenophorea</taxon>
        <taxon>Peniculida</taxon>
        <taxon>Parameciidae</taxon>
        <taxon>Paramecium</taxon>
    </lineage>
</organism>
<reference evidence="4 5" key="1">
    <citation type="journal article" date="2006" name="Nature">
        <title>Global trends of whole-genome duplications revealed by the ciliate Paramecium tetraurelia.</title>
        <authorList>
            <consortium name="Genoscope"/>
            <person name="Aury J.-M."/>
            <person name="Jaillon O."/>
            <person name="Duret L."/>
            <person name="Noel B."/>
            <person name="Jubin C."/>
            <person name="Porcel B.M."/>
            <person name="Segurens B."/>
            <person name="Daubin V."/>
            <person name="Anthouard V."/>
            <person name="Aiach N."/>
            <person name="Arnaiz O."/>
            <person name="Billaut A."/>
            <person name="Beisson J."/>
            <person name="Blanc I."/>
            <person name="Bouhouche K."/>
            <person name="Camara F."/>
            <person name="Duharcourt S."/>
            <person name="Guigo R."/>
            <person name="Gogendeau D."/>
            <person name="Katinka M."/>
            <person name="Keller A.-M."/>
            <person name="Kissmehl R."/>
            <person name="Klotz C."/>
            <person name="Koll F."/>
            <person name="Le Moue A."/>
            <person name="Lepere C."/>
            <person name="Malinsky S."/>
            <person name="Nowacki M."/>
            <person name="Nowak J.K."/>
            <person name="Plattner H."/>
            <person name="Poulain J."/>
            <person name="Ruiz F."/>
            <person name="Serrano V."/>
            <person name="Zagulski M."/>
            <person name="Dessen P."/>
            <person name="Betermier M."/>
            <person name="Weissenbach J."/>
            <person name="Scarpelli C."/>
            <person name="Schachter V."/>
            <person name="Sperling L."/>
            <person name="Meyer E."/>
            <person name="Cohen J."/>
            <person name="Wincker P."/>
        </authorList>
    </citation>
    <scope>NUCLEOTIDE SEQUENCE [LARGE SCALE GENOMIC DNA]</scope>
    <source>
        <strain evidence="4 5">Stock d4-2</strain>
    </source>
</reference>
<feature type="domain" description="Protein kinase" evidence="3">
    <location>
        <begin position="30"/>
        <end position="298"/>
    </location>
</feature>
<dbReference type="SUPFAM" id="SSF56112">
    <property type="entry name" value="Protein kinase-like (PK-like)"/>
    <property type="match status" value="1"/>
</dbReference>
<dbReference type="Pfam" id="PF00069">
    <property type="entry name" value="Pkinase"/>
    <property type="match status" value="1"/>
</dbReference>
<dbReference type="GO" id="GO:0006897">
    <property type="term" value="P:endocytosis"/>
    <property type="evidence" value="ECO:0000318"/>
    <property type="project" value="GO_Central"/>
</dbReference>
<evidence type="ECO:0000256" key="1">
    <source>
        <dbReference type="ARBA" id="ARBA00012513"/>
    </source>
</evidence>
<dbReference type="GO" id="GO:0005737">
    <property type="term" value="C:cytoplasm"/>
    <property type="evidence" value="ECO:0000318"/>
    <property type="project" value="GO_Central"/>
</dbReference>
<dbReference type="AlphaFoldDB" id="A0BLU1"/>
<keyword evidence="5" id="KW-1185">Reference proteome</keyword>
<dbReference type="GeneID" id="5012690"/>
<evidence type="ECO:0000313" key="4">
    <source>
        <dbReference type="EMBL" id="CAK59508.1"/>
    </source>
</evidence>
<dbReference type="CDD" id="cd14016">
    <property type="entry name" value="STKc_CK1"/>
    <property type="match status" value="1"/>
</dbReference>
<name>A0BLU1_PARTE</name>
<sequence>MNRNTKKHQTQLQTNSATHLHSGTIIADKFILMEKVGQGSFGYIFKTENSETKEIVATKFEKRENRSNGTASMLVREIKVLLELSGVDGFPQIQYYGRDENYNYCMITYLGHNLEYLLRRSKGFSQLSCLKLSLQLIERLESLHNKNIIHRDLKPENMVIGYLDSHIVYLIDFGLAKYFKDSNGQHIPLSDKKGIIGTARYASIAAHQGFEQSRKDDLESLAYVLIYLNLGKLPWMNLQIADKHEKYQTILEMKKNTKLEELTEGLPQVIEYFIQCYLLLLQHAKSREFSESPNYAFLKDQFRKTINEKESEESFYMFDWEKLAEVKNKKQTLQNQLGNPPVVRSTIKRSSAVVDYPKKQPSTHLIIPEPENLENRSRNGVSMHTQGTSKMINYQQSHKNIVEVDKYRRFMQQQLPRNQKKSQTVMQKQQSTFCKETSKHFHERMKTIEQVEQEFESFNDLDLLAQDDANLHFNNIEAFSFKHQLQH</sequence>
<gene>
    <name evidence="4" type="ORF">GSPATT00030142001</name>
</gene>
<dbReference type="GO" id="GO:0004674">
    <property type="term" value="F:protein serine/threonine kinase activity"/>
    <property type="evidence" value="ECO:0000318"/>
    <property type="project" value="GO_Central"/>
</dbReference>
<dbReference type="InParanoid" id="A0BLU1"/>
<dbReference type="RefSeq" id="XP_001426906.1">
    <property type="nucleotide sequence ID" value="XM_001426869.1"/>
</dbReference>
<proteinExistence type="predicted"/>
<evidence type="ECO:0000256" key="2">
    <source>
        <dbReference type="ARBA" id="ARBA00023860"/>
    </source>
</evidence>
<dbReference type="PANTHER" id="PTHR11909">
    <property type="entry name" value="CASEIN KINASE-RELATED"/>
    <property type="match status" value="1"/>
</dbReference>
<dbReference type="Proteomes" id="UP000000600">
    <property type="component" value="Unassembled WGS sequence"/>
</dbReference>
<dbReference type="OMA" id="KHFHERM"/>
<dbReference type="InterPro" id="IPR008271">
    <property type="entry name" value="Ser/Thr_kinase_AS"/>
</dbReference>
<dbReference type="InterPro" id="IPR050235">
    <property type="entry name" value="CK1_Ser-Thr_kinase"/>
</dbReference>
<dbReference type="GO" id="GO:0005524">
    <property type="term" value="F:ATP binding"/>
    <property type="evidence" value="ECO:0007669"/>
    <property type="project" value="InterPro"/>
</dbReference>
<dbReference type="Gene3D" id="1.10.510.10">
    <property type="entry name" value="Transferase(Phosphotransferase) domain 1"/>
    <property type="match status" value="1"/>
</dbReference>
<protein>
    <recommendedName>
        <fullName evidence="2">Casein kinase I</fullName>
        <ecNumber evidence="1">2.7.11.1</ecNumber>
    </recommendedName>
</protein>
<dbReference type="PROSITE" id="PS50011">
    <property type="entry name" value="PROTEIN_KINASE_DOM"/>
    <property type="match status" value="1"/>
</dbReference>
<dbReference type="HOGENOM" id="CLU_019279_2_7_1"/>
<dbReference type="eggNOG" id="KOG1163">
    <property type="taxonomic scope" value="Eukaryota"/>
</dbReference>
<dbReference type="SMART" id="SM00220">
    <property type="entry name" value="S_TKc"/>
    <property type="match status" value="1"/>
</dbReference>
<dbReference type="GO" id="GO:0005634">
    <property type="term" value="C:nucleus"/>
    <property type="evidence" value="ECO:0000318"/>
    <property type="project" value="GO_Central"/>
</dbReference>
<dbReference type="OrthoDB" id="291626at2759"/>
<dbReference type="GO" id="GO:0007165">
    <property type="term" value="P:signal transduction"/>
    <property type="evidence" value="ECO:0000318"/>
    <property type="project" value="GO_Central"/>
</dbReference>
<dbReference type="PROSITE" id="PS00108">
    <property type="entry name" value="PROTEIN_KINASE_ST"/>
    <property type="match status" value="1"/>
</dbReference>
<accession>A0BLU1</accession>
<dbReference type="InterPro" id="IPR011009">
    <property type="entry name" value="Kinase-like_dom_sf"/>
</dbReference>
<dbReference type="EC" id="2.7.11.1" evidence="1"/>
<dbReference type="FunFam" id="1.10.510.10:FF:001087">
    <property type="entry name" value="Uncharacterized protein"/>
    <property type="match status" value="1"/>
</dbReference>
<dbReference type="InterPro" id="IPR000719">
    <property type="entry name" value="Prot_kinase_dom"/>
</dbReference>
<dbReference type="STRING" id="5888.A0BLU1"/>